<name>A0A4Z0P448_9BACT</name>
<evidence type="ECO:0000313" key="2">
    <source>
        <dbReference type="Proteomes" id="UP000298337"/>
    </source>
</evidence>
<sequence length="73" mass="7925">MAATPPFFHHAAPPAGALAPVPAPVRYPFHDNDACPVGQEVKRSGHWQYYAPRTVDETRVRCPECAALSRAGL</sequence>
<dbReference type="Proteomes" id="UP000298337">
    <property type="component" value="Unassembled WGS sequence"/>
</dbReference>
<reference evidence="1 2" key="1">
    <citation type="submission" date="2019-04" db="EMBL/GenBank/DDBJ databases">
        <authorList>
            <person name="Feng G."/>
            <person name="Zhang J."/>
            <person name="Zhu H."/>
        </authorList>
    </citation>
    <scope>NUCLEOTIDE SEQUENCE [LARGE SCALE GENOMIC DNA]</scope>
    <source>
        <strain evidence="1 2">92R-1</strain>
    </source>
</reference>
<gene>
    <name evidence="1" type="ORF">EU556_16465</name>
</gene>
<keyword evidence="2" id="KW-1185">Reference proteome</keyword>
<comment type="caution">
    <text evidence="1">The sequence shown here is derived from an EMBL/GenBank/DDBJ whole genome shotgun (WGS) entry which is preliminary data.</text>
</comment>
<dbReference type="RefSeq" id="WP_135435222.1">
    <property type="nucleotide sequence ID" value="NZ_SRLA01000003.1"/>
</dbReference>
<evidence type="ECO:0000313" key="1">
    <source>
        <dbReference type="EMBL" id="TGE06434.1"/>
    </source>
</evidence>
<protein>
    <submittedName>
        <fullName evidence="1">Uncharacterized protein</fullName>
    </submittedName>
</protein>
<proteinExistence type="predicted"/>
<organism evidence="1 2">
    <name type="scientific">Hymenobacter fodinae</name>
    <dbReference type="NCBI Taxonomy" id="2510796"/>
    <lineage>
        <taxon>Bacteria</taxon>
        <taxon>Pseudomonadati</taxon>
        <taxon>Bacteroidota</taxon>
        <taxon>Cytophagia</taxon>
        <taxon>Cytophagales</taxon>
        <taxon>Hymenobacteraceae</taxon>
        <taxon>Hymenobacter</taxon>
    </lineage>
</organism>
<dbReference type="AlphaFoldDB" id="A0A4Z0P448"/>
<dbReference type="EMBL" id="SRLA01000003">
    <property type="protein sequence ID" value="TGE06434.1"/>
    <property type="molecule type" value="Genomic_DNA"/>
</dbReference>
<accession>A0A4Z0P448</accession>